<feature type="transmembrane region" description="Helical" evidence="1">
    <location>
        <begin position="104"/>
        <end position="124"/>
    </location>
</feature>
<dbReference type="Proteomes" id="UP000274097">
    <property type="component" value="Unassembled WGS sequence"/>
</dbReference>
<dbReference type="PANTHER" id="PTHR23537">
    <property type="match status" value="1"/>
</dbReference>
<organism evidence="2 3">
    <name type="scientific">Teichococcus wenyumeiae</name>
    <dbReference type="NCBI Taxonomy" id="2478470"/>
    <lineage>
        <taxon>Bacteria</taxon>
        <taxon>Pseudomonadati</taxon>
        <taxon>Pseudomonadota</taxon>
        <taxon>Alphaproteobacteria</taxon>
        <taxon>Acetobacterales</taxon>
        <taxon>Roseomonadaceae</taxon>
        <taxon>Roseomonas</taxon>
    </lineage>
</organism>
<reference evidence="2 3" key="1">
    <citation type="submission" date="2018-10" db="EMBL/GenBank/DDBJ databases">
        <title>Roseomonas sp. nov., isolated from feces of Tibetan antelopes in the Qinghai-Tibet plateau, China.</title>
        <authorList>
            <person name="Tian Z."/>
        </authorList>
    </citation>
    <scope>NUCLEOTIDE SEQUENCE [LARGE SCALE GENOMIC DNA]</scope>
    <source>
        <strain evidence="2 3">Z23</strain>
    </source>
</reference>
<gene>
    <name evidence="2" type="ORF">EBE87_03315</name>
</gene>
<keyword evidence="1" id="KW-0812">Transmembrane</keyword>
<protein>
    <submittedName>
        <fullName evidence="2">YbfB/YjiJ family MFS transporter</fullName>
    </submittedName>
</protein>
<keyword evidence="1" id="KW-0472">Membrane</keyword>
<dbReference type="EMBL" id="RFLX01000002">
    <property type="protein sequence ID" value="RMI26330.1"/>
    <property type="molecule type" value="Genomic_DNA"/>
</dbReference>
<dbReference type="InterPro" id="IPR010645">
    <property type="entry name" value="MFS_4"/>
</dbReference>
<comment type="caution">
    <text evidence="2">The sequence shown here is derived from an EMBL/GenBank/DDBJ whole genome shotgun (WGS) entry which is preliminary data.</text>
</comment>
<proteinExistence type="predicted"/>
<feature type="transmembrane region" description="Helical" evidence="1">
    <location>
        <begin position="387"/>
        <end position="407"/>
    </location>
</feature>
<evidence type="ECO:0000256" key="1">
    <source>
        <dbReference type="SAM" id="Phobius"/>
    </source>
</evidence>
<feature type="transmembrane region" description="Helical" evidence="1">
    <location>
        <begin position="162"/>
        <end position="186"/>
    </location>
</feature>
<dbReference type="InterPro" id="IPR036259">
    <property type="entry name" value="MFS_trans_sf"/>
</dbReference>
<feature type="transmembrane region" description="Helical" evidence="1">
    <location>
        <begin position="69"/>
        <end position="92"/>
    </location>
</feature>
<evidence type="ECO:0000313" key="2">
    <source>
        <dbReference type="EMBL" id="RMI26330.1"/>
    </source>
</evidence>
<feature type="transmembrane region" description="Helical" evidence="1">
    <location>
        <begin position="300"/>
        <end position="318"/>
    </location>
</feature>
<dbReference type="SUPFAM" id="SSF103473">
    <property type="entry name" value="MFS general substrate transporter"/>
    <property type="match status" value="1"/>
</dbReference>
<dbReference type="PANTHER" id="PTHR23537:SF1">
    <property type="entry name" value="SUGAR TRANSPORTER"/>
    <property type="match status" value="1"/>
</dbReference>
<feature type="transmembrane region" description="Helical" evidence="1">
    <location>
        <begin position="38"/>
        <end position="57"/>
    </location>
</feature>
<name>A0ABX9VND7_9PROT</name>
<dbReference type="Pfam" id="PF06779">
    <property type="entry name" value="MFS_4"/>
    <property type="match status" value="1"/>
</dbReference>
<evidence type="ECO:0000313" key="3">
    <source>
        <dbReference type="Proteomes" id="UP000274097"/>
    </source>
</evidence>
<keyword evidence="1" id="KW-1133">Transmembrane helix</keyword>
<feature type="transmembrane region" description="Helical" evidence="1">
    <location>
        <begin position="233"/>
        <end position="251"/>
    </location>
</feature>
<accession>A0ABX9VND7</accession>
<feature type="transmembrane region" description="Helical" evidence="1">
    <location>
        <begin position="263"/>
        <end position="288"/>
    </location>
</feature>
<dbReference type="Gene3D" id="1.20.1250.20">
    <property type="entry name" value="MFS general substrate transporter like domains"/>
    <property type="match status" value="1"/>
</dbReference>
<sequence length="415" mass="41221">MRRPGLGRGAIVASLEATAAPPRTGPDGMMVRTKLHPAALAAGACLLSGIGLARFGYVPMFPAMVEAGWVGGAGGGLLGACNFAGYLLGAMLGRRMGRWLGVPGALDLCMGLLVLSFLACGWQGGLAWLAFWRALAGFGGGVLMAVSGPAAQAVVPPAQRGLAGGVLTSGVGGGAALSAVAVPLLLQGGVALAWAGMAALVALIWLAARPYWPNPSVETLALPRGQALPPAGWLLGAYVFSAAGMVPPMVYTADLAVRGHGAGAALAGLLWVLFGIGGVAGTLSGGATAGRIGAMPAARLWLLLQVAAMAAALVPVGWGPWALLLTAPLSGFAGLGLTAVTLAGAREIAGPASAILWARATVLYALTQAITGFLLAALFRWSGDQHAAVFGTGLLLSAIGLAVAVLAPRRASPVS</sequence>
<feature type="transmembrane region" description="Helical" evidence="1">
    <location>
        <begin position="356"/>
        <end position="381"/>
    </location>
</feature>
<feature type="transmembrane region" description="Helical" evidence="1">
    <location>
        <begin position="192"/>
        <end position="212"/>
    </location>
</feature>
<keyword evidence="3" id="KW-1185">Reference proteome</keyword>
<feature type="transmembrane region" description="Helical" evidence="1">
    <location>
        <begin position="130"/>
        <end position="150"/>
    </location>
</feature>
<feature type="transmembrane region" description="Helical" evidence="1">
    <location>
        <begin position="324"/>
        <end position="344"/>
    </location>
</feature>